<keyword evidence="2" id="KW-1185">Reference proteome</keyword>
<sequence length="87" mass="10377">MDVNGKIIRGEFDRINDEFVLNQVKHITTQSTLNKEQLDTIYDYLNNHKEEDDGQILTLNEQMLIRLSQEESCQFIDDLNKIRELYE</sequence>
<organism evidence="1 2">
    <name type="scientific">Halobacillus karajensis</name>
    <dbReference type="NCBI Taxonomy" id="195088"/>
    <lineage>
        <taxon>Bacteria</taxon>
        <taxon>Bacillati</taxon>
        <taxon>Bacillota</taxon>
        <taxon>Bacilli</taxon>
        <taxon>Bacillales</taxon>
        <taxon>Bacillaceae</taxon>
        <taxon>Halobacillus</taxon>
    </lineage>
</organism>
<evidence type="ECO:0000313" key="2">
    <source>
        <dbReference type="Proteomes" id="UP000028868"/>
    </source>
</evidence>
<accession>A0A024P5Q7</accession>
<reference evidence="2" key="1">
    <citation type="submission" date="2014-03" db="EMBL/GenBank/DDBJ databases">
        <authorList>
            <person name="Urmite Genomes U."/>
        </authorList>
    </citation>
    <scope>NUCLEOTIDE SEQUENCE [LARGE SCALE GENOMIC DNA]</scope>
    <source>
        <strain evidence="2">HD-03</strain>
    </source>
</reference>
<dbReference type="Proteomes" id="UP000028868">
    <property type="component" value="Unassembled WGS sequence"/>
</dbReference>
<evidence type="ECO:0000313" key="1">
    <source>
        <dbReference type="EMBL" id="CDQ23662.1"/>
    </source>
</evidence>
<comment type="caution">
    <text evidence="1">The sequence shown here is derived from an EMBL/GenBank/DDBJ whole genome shotgun (WGS) entry which is preliminary data.</text>
</comment>
<proteinExistence type="predicted"/>
<dbReference type="AlphaFoldDB" id="A0A024P5Q7"/>
<name>A0A024P5Q7_9BACI</name>
<dbReference type="EMBL" id="CCDI010000002">
    <property type="protein sequence ID" value="CDQ23662.1"/>
    <property type="molecule type" value="Genomic_DNA"/>
</dbReference>
<dbReference type="RefSeq" id="WP_035507992.1">
    <property type="nucleotide sequence ID" value="NZ_CCDH010000003.1"/>
</dbReference>
<protein>
    <submittedName>
        <fullName evidence="1">Uncharacterized protein</fullName>
    </submittedName>
</protein>
<reference evidence="1 2" key="2">
    <citation type="submission" date="2014-05" db="EMBL/GenBank/DDBJ databases">
        <title>Draft genome sequence of Halobacillus karajensis HK-03.</title>
        <authorList>
            <person name="Khelaifia S."/>
            <person name="Croce O."/>
            <person name="Lagier J.C."/>
            <person name="Raoult D."/>
        </authorList>
    </citation>
    <scope>NUCLEOTIDE SEQUENCE [LARGE SCALE GENOMIC DNA]</scope>
    <source>
        <strain evidence="1 2">HD-03</strain>
    </source>
</reference>
<gene>
    <name evidence="1" type="ORF">BN983_01913</name>
</gene>